<comment type="function">
    <text evidence="2 7">Synthesizes alpha-1,4-glucan chains using ADP-glucose.</text>
</comment>
<dbReference type="PANTHER" id="PTHR45825:SF11">
    <property type="entry name" value="ALPHA AMYLASE DOMAIN-CONTAINING PROTEIN"/>
    <property type="match status" value="1"/>
</dbReference>
<evidence type="ECO:0000259" key="8">
    <source>
        <dbReference type="Pfam" id="PF00534"/>
    </source>
</evidence>
<evidence type="ECO:0000313" key="11">
    <source>
        <dbReference type="Proteomes" id="UP000597444"/>
    </source>
</evidence>
<evidence type="ECO:0000256" key="7">
    <source>
        <dbReference type="HAMAP-Rule" id="MF_00484"/>
    </source>
</evidence>
<dbReference type="CDD" id="cd03791">
    <property type="entry name" value="GT5_Glycogen_synthase_DULL1-like"/>
    <property type="match status" value="1"/>
</dbReference>
<comment type="similarity">
    <text evidence="3 7">Belongs to the glycosyltransferase 1 family. Bacterial/plant glycogen synthase subfamily.</text>
</comment>
<dbReference type="UniPathway" id="UPA00164"/>
<evidence type="ECO:0000256" key="1">
    <source>
        <dbReference type="ARBA" id="ARBA00001478"/>
    </source>
</evidence>
<evidence type="ECO:0000313" key="10">
    <source>
        <dbReference type="EMBL" id="GHO97036.1"/>
    </source>
</evidence>
<dbReference type="InterPro" id="IPR001296">
    <property type="entry name" value="Glyco_trans_1"/>
</dbReference>
<dbReference type="GO" id="GO:0004373">
    <property type="term" value="F:alpha-1,4-glucan glucosyltransferase (UDP-glucose donor) activity"/>
    <property type="evidence" value="ECO:0007669"/>
    <property type="project" value="InterPro"/>
</dbReference>
<feature type="domain" description="Glycosyl transferase family 1" evidence="8">
    <location>
        <begin position="305"/>
        <end position="452"/>
    </location>
</feature>
<sequence length="492" mass="55488">MTNTKALKVLMVATEAVPFAKEGGVGDVLGSLPLELAALGHDVRIFLPRYGTIDRAHWSLQHTGVEYTLNIAGGNQTFSIWRTTFPNSSVTVYFLEHDPFFGWHQRIYLGLDQIDEQRRFLLFCRGLLATLPLLGFSPDIIHLNDWQTAPCAAYLRTAYRHLLRRGETRIVYTIHNLQYQGRWSPYILDEAGLDRAQVFLPDGLEFWGDVNWMKAGIVYSDVLTTVSHRYAEEIQTLDYGWSLDEVLFQRHTRIFGIPNGLDWQSWNPATDSALTAQYTTENALEAKRQNRTALRQEFGLPDRSNWPLLGIVSRLVDQKGFDLLASIAQELRNLPLQLVILGTGQSQYERLFRELAASTDNVRARIGFDVALSRRIYSGADFFLMPSAFEPGGLGQLIALRYGTLPIVHATGGLADTVADLDAHPDTGNGVSFIPYTSDALLDALQRALQLYGQQELWPELITRAMAYNSCWSTSARAYSDLYQRVLRLPPI</sequence>
<dbReference type="GO" id="GO:0009011">
    <property type="term" value="F:alpha-1,4-glucan glucosyltransferase (ADP-glucose donor) activity"/>
    <property type="evidence" value="ECO:0007669"/>
    <property type="project" value="UniProtKB-UniRule"/>
</dbReference>
<dbReference type="InterPro" id="IPR013534">
    <property type="entry name" value="Starch_synth_cat_dom"/>
</dbReference>
<keyword evidence="11" id="KW-1185">Reference proteome</keyword>
<evidence type="ECO:0000256" key="2">
    <source>
        <dbReference type="ARBA" id="ARBA00002764"/>
    </source>
</evidence>
<gene>
    <name evidence="10" type="primary">glgA_2</name>
    <name evidence="7" type="synonym">glgA</name>
    <name evidence="10" type="ORF">KSF_070840</name>
</gene>
<dbReference type="NCBIfam" id="TIGR02095">
    <property type="entry name" value="glgA"/>
    <property type="match status" value="1"/>
</dbReference>
<comment type="caution">
    <text evidence="10">The sequence shown here is derived from an EMBL/GenBank/DDBJ whole genome shotgun (WGS) entry which is preliminary data.</text>
</comment>
<protein>
    <recommendedName>
        <fullName evidence="7">Glycogen synthase</fullName>
        <ecNumber evidence="7">2.4.1.21</ecNumber>
    </recommendedName>
    <alternativeName>
        <fullName evidence="7">Starch [bacterial glycogen] synthase</fullName>
    </alternativeName>
</protein>
<evidence type="ECO:0000256" key="5">
    <source>
        <dbReference type="ARBA" id="ARBA00022679"/>
    </source>
</evidence>
<dbReference type="Pfam" id="PF00534">
    <property type="entry name" value="Glycos_transf_1"/>
    <property type="match status" value="1"/>
</dbReference>
<dbReference type="HAMAP" id="MF_00484">
    <property type="entry name" value="Glycogen_synth"/>
    <property type="match status" value="1"/>
</dbReference>
<feature type="domain" description="Starch synthase catalytic" evidence="9">
    <location>
        <begin position="8"/>
        <end position="247"/>
    </location>
</feature>
<keyword evidence="6 7" id="KW-0320">Glycogen biosynthesis</keyword>
<dbReference type="EC" id="2.4.1.21" evidence="7"/>
<dbReference type="RefSeq" id="WP_220207624.1">
    <property type="nucleotide sequence ID" value="NZ_BNJK01000001.1"/>
</dbReference>
<dbReference type="Pfam" id="PF08323">
    <property type="entry name" value="Glyco_transf_5"/>
    <property type="match status" value="1"/>
</dbReference>
<evidence type="ECO:0000256" key="4">
    <source>
        <dbReference type="ARBA" id="ARBA00022676"/>
    </source>
</evidence>
<comment type="pathway">
    <text evidence="7">Glycan biosynthesis; glycogen biosynthesis.</text>
</comment>
<reference evidence="10" key="1">
    <citation type="submission" date="2020-10" db="EMBL/GenBank/DDBJ databases">
        <title>Taxonomic study of unclassified bacteria belonging to the class Ktedonobacteria.</title>
        <authorList>
            <person name="Yabe S."/>
            <person name="Wang C.M."/>
            <person name="Zheng Y."/>
            <person name="Sakai Y."/>
            <person name="Cavaletti L."/>
            <person name="Monciardini P."/>
            <person name="Donadio S."/>
        </authorList>
    </citation>
    <scope>NUCLEOTIDE SEQUENCE</scope>
    <source>
        <strain evidence="10">ID150040</strain>
    </source>
</reference>
<dbReference type="PANTHER" id="PTHR45825">
    <property type="entry name" value="GRANULE-BOUND STARCH SYNTHASE 1, CHLOROPLASTIC/AMYLOPLASTIC"/>
    <property type="match status" value="1"/>
</dbReference>
<comment type="catalytic activity">
    <reaction evidence="1 7">
        <text>[(1-&gt;4)-alpha-D-glucosyl](n) + ADP-alpha-D-glucose = [(1-&gt;4)-alpha-D-glucosyl](n+1) + ADP + H(+)</text>
        <dbReference type="Rhea" id="RHEA:18189"/>
        <dbReference type="Rhea" id="RHEA-COMP:9584"/>
        <dbReference type="Rhea" id="RHEA-COMP:9587"/>
        <dbReference type="ChEBI" id="CHEBI:15378"/>
        <dbReference type="ChEBI" id="CHEBI:15444"/>
        <dbReference type="ChEBI" id="CHEBI:57498"/>
        <dbReference type="ChEBI" id="CHEBI:456216"/>
        <dbReference type="EC" id="2.4.1.21"/>
    </reaction>
</comment>
<feature type="binding site" evidence="7">
    <location>
        <position position="21"/>
    </location>
    <ligand>
        <name>ADP-alpha-D-glucose</name>
        <dbReference type="ChEBI" id="CHEBI:57498"/>
    </ligand>
</feature>
<evidence type="ECO:0000256" key="6">
    <source>
        <dbReference type="ARBA" id="ARBA00023056"/>
    </source>
</evidence>
<dbReference type="Gene3D" id="3.40.50.2000">
    <property type="entry name" value="Glycogen Phosphorylase B"/>
    <property type="match status" value="2"/>
</dbReference>
<accession>A0A8J3IVP3</accession>
<evidence type="ECO:0000259" key="9">
    <source>
        <dbReference type="Pfam" id="PF08323"/>
    </source>
</evidence>
<dbReference type="SUPFAM" id="SSF53756">
    <property type="entry name" value="UDP-Glycosyltransferase/glycogen phosphorylase"/>
    <property type="match status" value="1"/>
</dbReference>
<dbReference type="AlphaFoldDB" id="A0A8J3IVP3"/>
<keyword evidence="5 7" id="KW-0808">Transferase</keyword>
<evidence type="ECO:0000256" key="3">
    <source>
        <dbReference type="ARBA" id="ARBA00010281"/>
    </source>
</evidence>
<dbReference type="Proteomes" id="UP000597444">
    <property type="component" value="Unassembled WGS sequence"/>
</dbReference>
<dbReference type="InterPro" id="IPR011835">
    <property type="entry name" value="GS/SS"/>
</dbReference>
<keyword evidence="4 7" id="KW-0328">Glycosyltransferase</keyword>
<name>A0A8J3IVP3_9CHLR</name>
<organism evidence="10 11">
    <name type="scientific">Reticulibacter mediterranei</name>
    <dbReference type="NCBI Taxonomy" id="2778369"/>
    <lineage>
        <taxon>Bacteria</taxon>
        <taxon>Bacillati</taxon>
        <taxon>Chloroflexota</taxon>
        <taxon>Ktedonobacteria</taxon>
        <taxon>Ktedonobacterales</taxon>
        <taxon>Reticulibacteraceae</taxon>
        <taxon>Reticulibacter</taxon>
    </lineage>
</organism>
<proteinExistence type="inferred from homology"/>
<dbReference type="EMBL" id="BNJK01000001">
    <property type="protein sequence ID" value="GHO97036.1"/>
    <property type="molecule type" value="Genomic_DNA"/>
</dbReference>
<dbReference type="GO" id="GO:0005978">
    <property type="term" value="P:glycogen biosynthetic process"/>
    <property type="evidence" value="ECO:0007669"/>
    <property type="project" value="UniProtKB-UniRule"/>
</dbReference>